<feature type="compositionally biased region" description="Basic residues" evidence="1">
    <location>
        <begin position="62"/>
        <end position="76"/>
    </location>
</feature>
<feature type="compositionally biased region" description="Basic residues" evidence="1">
    <location>
        <begin position="101"/>
        <end position="114"/>
    </location>
</feature>
<gene>
    <name evidence="2" type="ORF">AVDCRST_MAG65-520</name>
</gene>
<dbReference type="AlphaFoldDB" id="A0A6J4RDR0"/>
<feature type="non-terminal residue" evidence="2">
    <location>
        <position position="114"/>
    </location>
</feature>
<protein>
    <submittedName>
        <fullName evidence="2">Uncharacterized protein</fullName>
    </submittedName>
</protein>
<organism evidence="2">
    <name type="scientific">uncultured Solirubrobacteraceae bacterium</name>
    <dbReference type="NCBI Taxonomy" id="1162706"/>
    <lineage>
        <taxon>Bacteria</taxon>
        <taxon>Bacillati</taxon>
        <taxon>Actinomycetota</taxon>
        <taxon>Thermoleophilia</taxon>
        <taxon>Solirubrobacterales</taxon>
        <taxon>Solirubrobacteraceae</taxon>
        <taxon>environmental samples</taxon>
    </lineage>
</organism>
<feature type="compositionally biased region" description="Basic residues" evidence="1">
    <location>
        <begin position="24"/>
        <end position="54"/>
    </location>
</feature>
<feature type="region of interest" description="Disordered" evidence="1">
    <location>
        <begin position="1"/>
        <end position="114"/>
    </location>
</feature>
<sequence>RACRSARPAGRRLDAAAATGPPGRHPHRRERRADRRRTRPGRARGGRRGRRADHRRGPGAGRVRRTRARRAHRRGRDHADRERRGSGDPHSGPRVAGGGLRPRHRLPHGRRRRL</sequence>
<dbReference type="EMBL" id="CADCVL010000087">
    <property type="protein sequence ID" value="CAA9468296.1"/>
    <property type="molecule type" value="Genomic_DNA"/>
</dbReference>
<evidence type="ECO:0000256" key="1">
    <source>
        <dbReference type="SAM" id="MobiDB-lite"/>
    </source>
</evidence>
<proteinExistence type="predicted"/>
<evidence type="ECO:0000313" key="2">
    <source>
        <dbReference type="EMBL" id="CAA9468296.1"/>
    </source>
</evidence>
<accession>A0A6J4RDR0</accession>
<name>A0A6J4RDR0_9ACTN</name>
<feature type="compositionally biased region" description="Basic and acidic residues" evidence="1">
    <location>
        <begin position="77"/>
        <end position="87"/>
    </location>
</feature>
<reference evidence="2" key="1">
    <citation type="submission" date="2020-02" db="EMBL/GenBank/DDBJ databases">
        <authorList>
            <person name="Meier V. D."/>
        </authorList>
    </citation>
    <scope>NUCLEOTIDE SEQUENCE</scope>
    <source>
        <strain evidence="2">AVDCRST_MAG65</strain>
    </source>
</reference>
<feature type="non-terminal residue" evidence="2">
    <location>
        <position position="1"/>
    </location>
</feature>